<reference evidence="4" key="1">
    <citation type="journal article" date="2019" name="Int. J. Syst. Evol. Microbiol.">
        <title>The Global Catalogue of Microorganisms (GCM) 10K type strain sequencing project: providing services to taxonomists for standard genome sequencing and annotation.</title>
        <authorList>
            <consortium name="The Broad Institute Genomics Platform"/>
            <consortium name="The Broad Institute Genome Sequencing Center for Infectious Disease"/>
            <person name="Wu L."/>
            <person name="Ma J."/>
        </authorList>
    </citation>
    <scope>NUCLEOTIDE SEQUENCE [LARGE SCALE GENOMIC DNA]</scope>
    <source>
        <strain evidence="4">FCH27</strain>
    </source>
</reference>
<evidence type="ECO:0000313" key="4">
    <source>
        <dbReference type="Proteomes" id="UP001596524"/>
    </source>
</evidence>
<gene>
    <name evidence="3" type="ORF">ACFQO6_06210</name>
</gene>
<dbReference type="Proteomes" id="UP001596524">
    <property type="component" value="Unassembled WGS sequence"/>
</dbReference>
<protein>
    <submittedName>
        <fullName evidence="3">Uncharacterized protein</fullName>
    </submittedName>
</protein>
<sequence>MTSTLAVFIVAAIVLSTINYGGMMWLYALEQRRIDPPRHPSTVPFPASPDPRVHDHERAAA</sequence>
<proteinExistence type="predicted"/>
<comment type="caution">
    <text evidence="3">The sequence shown here is derived from an EMBL/GenBank/DDBJ whole genome shotgun (WGS) entry which is preliminary data.</text>
</comment>
<keyword evidence="2" id="KW-0812">Transmembrane</keyword>
<organism evidence="3 4">
    <name type="scientific">Nocardioides astragali</name>
    <dbReference type="NCBI Taxonomy" id="1776736"/>
    <lineage>
        <taxon>Bacteria</taxon>
        <taxon>Bacillati</taxon>
        <taxon>Actinomycetota</taxon>
        <taxon>Actinomycetes</taxon>
        <taxon>Propionibacteriales</taxon>
        <taxon>Nocardioidaceae</taxon>
        <taxon>Nocardioides</taxon>
    </lineage>
</organism>
<evidence type="ECO:0000256" key="2">
    <source>
        <dbReference type="SAM" id="Phobius"/>
    </source>
</evidence>
<keyword evidence="2" id="KW-0472">Membrane</keyword>
<evidence type="ECO:0000313" key="3">
    <source>
        <dbReference type="EMBL" id="MFC7359858.1"/>
    </source>
</evidence>
<feature type="compositionally biased region" description="Basic and acidic residues" evidence="1">
    <location>
        <begin position="51"/>
        <end position="61"/>
    </location>
</feature>
<evidence type="ECO:0000256" key="1">
    <source>
        <dbReference type="SAM" id="MobiDB-lite"/>
    </source>
</evidence>
<dbReference type="RefSeq" id="WP_255889972.1">
    <property type="nucleotide sequence ID" value="NZ_JAFMZM010000002.1"/>
</dbReference>
<name>A0ABW2N169_9ACTN</name>
<feature type="transmembrane region" description="Helical" evidence="2">
    <location>
        <begin position="6"/>
        <end position="29"/>
    </location>
</feature>
<accession>A0ABW2N169</accession>
<dbReference type="EMBL" id="JBHTCH010000004">
    <property type="protein sequence ID" value="MFC7359858.1"/>
    <property type="molecule type" value="Genomic_DNA"/>
</dbReference>
<keyword evidence="2" id="KW-1133">Transmembrane helix</keyword>
<feature type="region of interest" description="Disordered" evidence="1">
    <location>
        <begin position="38"/>
        <end position="61"/>
    </location>
</feature>
<keyword evidence="4" id="KW-1185">Reference proteome</keyword>